<dbReference type="Proteomes" id="UP001056120">
    <property type="component" value="Linkage Group LG18"/>
</dbReference>
<dbReference type="EMBL" id="CM042035">
    <property type="protein sequence ID" value="KAI3754958.1"/>
    <property type="molecule type" value="Genomic_DNA"/>
</dbReference>
<reference evidence="2" key="1">
    <citation type="journal article" date="2022" name="Mol. Ecol. Resour.">
        <title>The genomes of chicory, endive, great burdock and yacon provide insights into Asteraceae palaeo-polyploidization history and plant inulin production.</title>
        <authorList>
            <person name="Fan W."/>
            <person name="Wang S."/>
            <person name="Wang H."/>
            <person name="Wang A."/>
            <person name="Jiang F."/>
            <person name="Liu H."/>
            <person name="Zhao H."/>
            <person name="Xu D."/>
            <person name="Zhang Y."/>
        </authorList>
    </citation>
    <scope>NUCLEOTIDE SEQUENCE [LARGE SCALE GENOMIC DNA]</scope>
    <source>
        <strain evidence="2">cv. Yunnan</strain>
    </source>
</reference>
<gene>
    <name evidence="1" type="ORF">L1987_54750</name>
</gene>
<keyword evidence="2" id="KW-1185">Reference proteome</keyword>
<reference evidence="1 2" key="2">
    <citation type="journal article" date="2022" name="Mol. Ecol. Resour.">
        <title>The genomes of chicory, endive, great burdock and yacon provide insights into Asteraceae paleo-polyploidization history and plant inulin production.</title>
        <authorList>
            <person name="Fan W."/>
            <person name="Wang S."/>
            <person name="Wang H."/>
            <person name="Wang A."/>
            <person name="Jiang F."/>
            <person name="Liu H."/>
            <person name="Zhao H."/>
            <person name="Xu D."/>
            <person name="Zhang Y."/>
        </authorList>
    </citation>
    <scope>NUCLEOTIDE SEQUENCE [LARGE SCALE GENOMIC DNA]</scope>
    <source>
        <strain evidence="2">cv. Yunnan</strain>
        <tissue evidence="1">Leaves</tissue>
    </source>
</reference>
<protein>
    <submittedName>
        <fullName evidence="1">Uncharacterized protein</fullName>
    </submittedName>
</protein>
<evidence type="ECO:0000313" key="1">
    <source>
        <dbReference type="EMBL" id="KAI3754958.1"/>
    </source>
</evidence>
<name>A0ACB9E7G7_9ASTR</name>
<evidence type="ECO:0000313" key="2">
    <source>
        <dbReference type="Proteomes" id="UP001056120"/>
    </source>
</evidence>
<sequence length="111" mass="11828">MMGSKFVQLLVIISINLSILTAQITDRKLLRLIGRHTTHLDGSDPCGGSWEGITCKNGSVTAITLGSMKLKGELPGDIGQFTELQIVILVGCSFTGAIPNNIGDLESLIFL</sequence>
<accession>A0ACB9E7G7</accession>
<comment type="caution">
    <text evidence="1">The sequence shown here is derived from an EMBL/GenBank/DDBJ whole genome shotgun (WGS) entry which is preliminary data.</text>
</comment>
<proteinExistence type="predicted"/>
<organism evidence="1 2">
    <name type="scientific">Smallanthus sonchifolius</name>
    <dbReference type="NCBI Taxonomy" id="185202"/>
    <lineage>
        <taxon>Eukaryota</taxon>
        <taxon>Viridiplantae</taxon>
        <taxon>Streptophyta</taxon>
        <taxon>Embryophyta</taxon>
        <taxon>Tracheophyta</taxon>
        <taxon>Spermatophyta</taxon>
        <taxon>Magnoliopsida</taxon>
        <taxon>eudicotyledons</taxon>
        <taxon>Gunneridae</taxon>
        <taxon>Pentapetalae</taxon>
        <taxon>asterids</taxon>
        <taxon>campanulids</taxon>
        <taxon>Asterales</taxon>
        <taxon>Asteraceae</taxon>
        <taxon>Asteroideae</taxon>
        <taxon>Heliantheae alliance</taxon>
        <taxon>Millerieae</taxon>
        <taxon>Smallanthus</taxon>
    </lineage>
</organism>